<protein>
    <recommendedName>
        <fullName evidence="4">5-methyltetrahydropteroyltriglutamate--homocysteine S-methyltransferase</fullName>
        <ecNumber evidence="4">2.1.1.14</ecNumber>
    </recommendedName>
</protein>
<feature type="binding site" evidence="12">
    <location>
        <position position="761"/>
    </location>
    <ligand>
        <name>Zn(2+)</name>
        <dbReference type="ChEBI" id="CHEBI:29105"/>
        <label>1</label>
        <note>catalytic</note>
    </ligand>
</feature>
<evidence type="ECO:0000256" key="8">
    <source>
        <dbReference type="ARBA" id="ARBA00022723"/>
    </source>
</evidence>
<dbReference type="Pfam" id="PF01717">
    <property type="entry name" value="Meth_synt_2"/>
    <property type="match status" value="1"/>
</dbReference>
<feature type="binding site" evidence="12">
    <location>
        <position position="678"/>
    </location>
    <ligand>
        <name>Zn(2+)</name>
        <dbReference type="ChEBI" id="CHEBI:29105"/>
        <label>1</label>
        <note>catalytic</note>
    </ligand>
</feature>
<keyword evidence="9 12" id="KW-0862">Zinc</keyword>
<evidence type="ECO:0000256" key="12">
    <source>
        <dbReference type="PIRSR" id="PIRSR000382-2"/>
    </source>
</evidence>
<dbReference type="GO" id="GO:0008270">
    <property type="term" value="F:zinc ion binding"/>
    <property type="evidence" value="ECO:0007669"/>
    <property type="project" value="InterPro"/>
</dbReference>
<evidence type="ECO:0000259" key="15">
    <source>
        <dbReference type="Pfam" id="PF08267"/>
    </source>
</evidence>
<evidence type="ECO:0000256" key="1">
    <source>
        <dbReference type="ARBA" id="ARBA00002777"/>
    </source>
</evidence>
<feature type="domain" description="Cobalamin-independent methionine synthase MetE C-terminal/archaeal" evidence="14">
    <location>
        <begin position="461"/>
        <end position="783"/>
    </location>
</feature>
<dbReference type="Gene3D" id="3.20.20.210">
    <property type="match status" value="2"/>
</dbReference>
<feature type="binding site" evidence="11">
    <location>
        <begin position="466"/>
        <end position="468"/>
    </location>
    <ligand>
        <name>L-methionine</name>
        <dbReference type="ChEBI" id="CHEBI:57844"/>
    </ligand>
</feature>
<reference evidence="16 17" key="1">
    <citation type="submission" date="2019-07" db="EMBL/GenBank/DDBJ databases">
        <authorList>
            <person name="Kim J."/>
        </authorList>
    </citation>
    <scope>NUCLEOTIDE SEQUENCE [LARGE SCALE GENOMIC DNA]</scope>
    <source>
        <strain evidence="16 17">N4</strain>
    </source>
</reference>
<comment type="function">
    <text evidence="1">Catalyzes the transfer of a methyl group from 5-methyltetrahydrofolate to homocysteine resulting in methionine formation.</text>
</comment>
<feature type="domain" description="Cobalamin-independent methionine synthase MetE N-terminal" evidence="15">
    <location>
        <begin position="12"/>
        <end position="336"/>
    </location>
</feature>
<feature type="binding site" evidence="12">
    <location>
        <position position="691"/>
    </location>
    <ligand>
        <name>Zn(2+)</name>
        <dbReference type="ChEBI" id="CHEBI:29105"/>
        <label>1</label>
        <note>catalytic</note>
    </ligand>
</feature>
<dbReference type="RefSeq" id="WP_144990829.1">
    <property type="nucleotide sequence ID" value="NZ_VNJK01000001.1"/>
</dbReference>
<sequence length="799" mass="89823">MTGQKSAAQVTASVIGYPRIGKQREWKKALEAYWAGKSDYSQTVTELDRIEAERLQHLADAGLNYIPVNDYSWYDHVLDQSVTFGIIPERFRQSLAAQIESCSQLDAGQASIPQEVADLAFAIARGTAQHPASEMTKWFNTNYHYIVPEWSGQEPQLLVNLPLLAVKRAKQVLADREAVLKPVLIGPYTFVRLMKGIPAAERSSVIAKLTPVYVQLLQSLAAEGVQVVQLDEPAWIWALNKEEQQQVQATYDALRQAVPSLDLWVQTYFEAVADYNFVTSLPVNVIGLDFVHGKVRNEANIKQHGFPADKRIAIGVLDGRNVWRTDLQAVVTDLEQTIEPVVAKERWIVQPSCSLLHVPLALREESKLPQLMVDALAGAEEKLVEIVTIANALNDPSAANKELLAASNAAVQAWRTAPERQRPQVREALKDIHQDEKLLTREAFQERLKLQEQRWPQLPVLPTTSIGSLPQTLDVRKARQRFRKGEWDLAAYTEYLQAEMKRWVEIQEEIGIDVLVHGEFERTDMVEYFGEKLDGFVFTQNGWVQSYGSRCVKPPLLYGDIAFRSAMTVEETEFTQSLTKQPVKGMLTGPVTILNWSFVRDDLSREEVSYQLAWALRQEIIALEEAGIGMIQVDEPAVKEGMPLHADDAVHYRKWTVDAFRLATAGVRSDTQIHTHMCYCDFSDMVDLIRDMDADVISLETARSGGDIVEAFSRNHYELGIGLGVYDIHSPRVPSVEEMEQCITRALEVLPARTFWINPDCGLKTRGEKETIEALKNMTEAAARARKKLAEAAAAPSHS</sequence>
<feature type="binding site" evidence="11">
    <location>
        <begin position="466"/>
        <end position="468"/>
    </location>
    <ligand>
        <name>L-homocysteine</name>
        <dbReference type="ChEBI" id="CHEBI:58199"/>
    </ligand>
</feature>
<gene>
    <name evidence="16" type="primary">metE</name>
    <name evidence="16" type="ORF">FPZ44_13035</name>
</gene>
<dbReference type="NCBIfam" id="TIGR01371">
    <property type="entry name" value="met_syn_B12ind"/>
    <property type="match status" value="1"/>
</dbReference>
<feature type="binding site" evidence="11">
    <location>
        <position position="596"/>
    </location>
    <ligand>
        <name>5-methyltetrahydropteroyltri-L-glutamate</name>
        <dbReference type="ChEBI" id="CHEBI:58207"/>
    </ligand>
</feature>
<dbReference type="UniPathway" id="UPA00051">
    <property type="reaction ID" value="UER00082"/>
</dbReference>
<organism evidence="16 17">
    <name type="scientific">Paenibacillus agilis</name>
    <dbReference type="NCBI Taxonomy" id="3020863"/>
    <lineage>
        <taxon>Bacteria</taxon>
        <taxon>Bacillati</taxon>
        <taxon>Bacillota</taxon>
        <taxon>Bacilli</taxon>
        <taxon>Bacillales</taxon>
        <taxon>Paenibacillaceae</taxon>
        <taxon>Paenibacillus</taxon>
    </lineage>
</organism>
<evidence type="ECO:0000313" key="16">
    <source>
        <dbReference type="EMBL" id="TVX93897.1"/>
    </source>
</evidence>
<keyword evidence="10" id="KW-0486">Methionine biosynthesis</keyword>
<dbReference type="EMBL" id="VNJK01000001">
    <property type="protein sequence ID" value="TVX93897.1"/>
    <property type="molecule type" value="Genomic_DNA"/>
</dbReference>
<dbReference type="NCBIfam" id="NF003556">
    <property type="entry name" value="PRK05222.1"/>
    <property type="match status" value="1"/>
</dbReference>
<feature type="binding site" evidence="11">
    <location>
        <position position="634"/>
    </location>
    <ligand>
        <name>L-methionine</name>
        <dbReference type="ChEBI" id="CHEBI:57844"/>
    </ligand>
</feature>
<feature type="binding site" evidence="11">
    <location>
        <position position="519"/>
    </location>
    <ligand>
        <name>L-methionine</name>
        <dbReference type="ChEBI" id="CHEBI:57844"/>
    </ligand>
</feature>
<comment type="cofactor">
    <cofactor evidence="12">
        <name>Zn(2+)</name>
        <dbReference type="ChEBI" id="CHEBI:29105"/>
    </cofactor>
    <text evidence="12">Binds 2 Zn(2+) ions per subunit.</text>
</comment>
<dbReference type="InterPro" id="IPR013215">
    <property type="entry name" value="Cbl-indep_Met_Synth_N"/>
</dbReference>
<dbReference type="SUPFAM" id="SSF51726">
    <property type="entry name" value="UROD/MetE-like"/>
    <property type="match status" value="2"/>
</dbReference>
<proteinExistence type="inferred from homology"/>
<keyword evidence="5 16" id="KW-0489">Methyltransferase</keyword>
<feature type="binding site" evidence="11">
    <location>
        <position position="142"/>
    </location>
    <ligand>
        <name>5-methyltetrahydropteroyltri-L-glutamate</name>
        <dbReference type="ChEBI" id="CHEBI:58207"/>
    </ligand>
</feature>
<dbReference type="Proteomes" id="UP000318102">
    <property type="component" value="Unassembled WGS sequence"/>
</dbReference>
<feature type="binding site" evidence="12">
    <location>
        <position position="676"/>
    </location>
    <ligand>
        <name>Zn(2+)</name>
        <dbReference type="ChEBI" id="CHEBI:29105"/>
        <label>1</label>
        <note>catalytic</note>
    </ligand>
</feature>
<keyword evidence="8 12" id="KW-0479">Metal-binding</keyword>
<dbReference type="CDD" id="cd03311">
    <property type="entry name" value="CIMS_C_terminal_like"/>
    <property type="match status" value="1"/>
</dbReference>
<comment type="caution">
    <text evidence="16">The sequence shown here is derived from an EMBL/GenBank/DDBJ whole genome shotgun (WGS) entry which is preliminary data.</text>
</comment>
<evidence type="ECO:0000256" key="4">
    <source>
        <dbReference type="ARBA" id="ARBA00012034"/>
    </source>
</evidence>
<feature type="active site" description="Proton donor" evidence="13">
    <location>
        <position position="729"/>
    </location>
</feature>
<evidence type="ECO:0000256" key="5">
    <source>
        <dbReference type="ARBA" id="ARBA00022603"/>
    </source>
</evidence>
<accession>A0A559J1Z2</accession>
<dbReference type="PIRSF" id="PIRSF000382">
    <property type="entry name" value="MeTrfase_B12_ind"/>
    <property type="match status" value="1"/>
</dbReference>
<evidence type="ECO:0000256" key="13">
    <source>
        <dbReference type="PIRSR" id="PIRSR000382-3"/>
    </source>
</evidence>
<dbReference type="PANTHER" id="PTHR30519">
    <property type="entry name" value="5-METHYLTETRAHYDROPTEROYLTRIGLUTAMATE--HOMOCYSTEINE METHYLTRANSFERASE"/>
    <property type="match status" value="1"/>
</dbReference>
<dbReference type="AlphaFoldDB" id="A0A559J1Z2"/>
<evidence type="ECO:0000256" key="2">
    <source>
        <dbReference type="ARBA" id="ARBA00004681"/>
    </source>
</evidence>
<evidence type="ECO:0000256" key="7">
    <source>
        <dbReference type="ARBA" id="ARBA00022679"/>
    </source>
</evidence>
<feature type="binding site" evidence="11">
    <location>
        <begin position="550"/>
        <end position="551"/>
    </location>
    <ligand>
        <name>5-methyltetrahydropteroyltri-L-glutamate</name>
        <dbReference type="ChEBI" id="CHEBI:58207"/>
    </ligand>
</feature>
<keyword evidence="6" id="KW-0028">Amino-acid biosynthesis</keyword>
<dbReference type="InterPro" id="IPR002629">
    <property type="entry name" value="Met_Synth_C/arc"/>
</dbReference>
<evidence type="ECO:0000256" key="9">
    <source>
        <dbReference type="ARBA" id="ARBA00022833"/>
    </source>
</evidence>
<dbReference type="EC" id="2.1.1.14" evidence="4"/>
<dbReference type="GO" id="GO:0009086">
    <property type="term" value="P:methionine biosynthetic process"/>
    <property type="evidence" value="ECO:0007669"/>
    <property type="project" value="UniProtKB-KW"/>
</dbReference>
<dbReference type="InterPro" id="IPR038071">
    <property type="entry name" value="UROD/MetE-like_sf"/>
</dbReference>
<dbReference type="OrthoDB" id="244285at2"/>
<dbReference type="Pfam" id="PF08267">
    <property type="entry name" value="Meth_synt_1"/>
    <property type="match status" value="1"/>
</dbReference>
<name>A0A559J1Z2_9BACL</name>
<feature type="binding site" evidence="11">
    <location>
        <position position="27"/>
    </location>
    <ligand>
        <name>5-methyltetrahydropteroyltri-L-glutamate</name>
        <dbReference type="ChEBI" id="CHEBI:58207"/>
    </ligand>
</feature>
<comment type="similarity">
    <text evidence="3">Belongs to the vitamin-B12 independent methionine synthase family.</text>
</comment>
<comment type="pathway">
    <text evidence="2">Amino-acid biosynthesis; L-methionine biosynthesis via de novo pathway; L-methionine from L-homocysteine (MetE route): step 1/1.</text>
</comment>
<evidence type="ECO:0000259" key="14">
    <source>
        <dbReference type="Pfam" id="PF01717"/>
    </source>
</evidence>
<evidence type="ECO:0000313" key="17">
    <source>
        <dbReference type="Proteomes" id="UP000318102"/>
    </source>
</evidence>
<dbReference type="InterPro" id="IPR006276">
    <property type="entry name" value="Cobalamin-indep_Met_synthase"/>
</dbReference>
<keyword evidence="17" id="KW-1185">Reference proteome</keyword>
<evidence type="ECO:0000256" key="3">
    <source>
        <dbReference type="ARBA" id="ARBA00009553"/>
    </source>
</evidence>
<feature type="binding site" evidence="12">
    <location>
        <position position="700"/>
    </location>
    <ligand>
        <name>Zn(2+)</name>
        <dbReference type="ChEBI" id="CHEBI:29105"/>
        <label>1</label>
        <note>catalytic</note>
    </ligand>
</feature>
<evidence type="ECO:0000256" key="10">
    <source>
        <dbReference type="ARBA" id="ARBA00023167"/>
    </source>
</evidence>
<dbReference type="GO" id="GO:0032259">
    <property type="term" value="P:methylation"/>
    <property type="evidence" value="ECO:0007669"/>
    <property type="project" value="UniProtKB-KW"/>
</dbReference>
<dbReference type="CDD" id="cd03312">
    <property type="entry name" value="CIMS_N_terminal_like"/>
    <property type="match status" value="1"/>
</dbReference>
<evidence type="ECO:0000256" key="11">
    <source>
        <dbReference type="PIRSR" id="PIRSR000382-1"/>
    </source>
</evidence>
<feature type="binding site" evidence="11">
    <location>
        <position position="634"/>
    </location>
    <ligand>
        <name>L-homocysteine</name>
        <dbReference type="ChEBI" id="CHEBI:58199"/>
    </ligand>
</feature>
<keyword evidence="7 16" id="KW-0808">Transferase</keyword>
<evidence type="ECO:0000256" key="6">
    <source>
        <dbReference type="ARBA" id="ARBA00022605"/>
    </source>
</evidence>
<dbReference type="GO" id="GO:0003871">
    <property type="term" value="F:5-methyltetrahydropteroyltriglutamate-homocysteine S-methyltransferase activity"/>
    <property type="evidence" value="ECO:0007669"/>
    <property type="project" value="UniProtKB-EC"/>
</dbReference>